<evidence type="ECO:0000313" key="2">
    <source>
        <dbReference type="Proteomes" id="UP001497700"/>
    </source>
</evidence>
<comment type="caution">
    <text evidence="1">The sequence shown here is derived from an EMBL/GenBank/DDBJ whole genome shotgun (WGS) entry which is preliminary data.</text>
</comment>
<proteinExistence type="predicted"/>
<reference evidence="1 2" key="1">
    <citation type="journal article" date="2022" name="New Phytol.">
        <title>Ecological generalism drives hyperdiversity of secondary metabolite gene clusters in xylarialean endophytes.</title>
        <authorList>
            <person name="Franco M.E.E."/>
            <person name="Wisecaver J.H."/>
            <person name="Arnold A.E."/>
            <person name="Ju Y.M."/>
            <person name="Slot J.C."/>
            <person name="Ahrendt S."/>
            <person name="Moore L.P."/>
            <person name="Eastman K.E."/>
            <person name="Scott K."/>
            <person name="Konkel Z."/>
            <person name="Mondo S.J."/>
            <person name="Kuo A."/>
            <person name="Hayes R.D."/>
            <person name="Haridas S."/>
            <person name="Andreopoulos B."/>
            <person name="Riley R."/>
            <person name="LaButti K."/>
            <person name="Pangilinan J."/>
            <person name="Lipzen A."/>
            <person name="Amirebrahimi M."/>
            <person name="Yan J."/>
            <person name="Adam C."/>
            <person name="Keymanesh K."/>
            <person name="Ng V."/>
            <person name="Louie K."/>
            <person name="Northen T."/>
            <person name="Drula E."/>
            <person name="Henrissat B."/>
            <person name="Hsieh H.M."/>
            <person name="Youens-Clark K."/>
            <person name="Lutzoni F."/>
            <person name="Miadlikowska J."/>
            <person name="Eastwood D.C."/>
            <person name="Hamelin R.C."/>
            <person name="Grigoriev I.V."/>
            <person name="U'Ren J.M."/>
        </authorList>
    </citation>
    <scope>NUCLEOTIDE SEQUENCE [LARGE SCALE GENOMIC DNA]</scope>
    <source>
        <strain evidence="1 2">CBS 119005</strain>
    </source>
</reference>
<keyword evidence="2" id="KW-1185">Reference proteome</keyword>
<protein>
    <submittedName>
        <fullName evidence="1">Uncharacterized protein</fullName>
    </submittedName>
</protein>
<dbReference type="Proteomes" id="UP001497700">
    <property type="component" value="Unassembled WGS sequence"/>
</dbReference>
<sequence length="363" mass="41547">MTSTQDLSLMPALQPPTGVIPNFDDPFSFYPWILAIGIISMVLMTLAVIIRIYTKLVIMKPMQHEDYFAIFALSGFLVWDSIFIYVSKLGLARNQWDIRAIDIPYYLYMMNVIEIIYGPSMLAAKYFVLIQLKRIFCPTKLKNSVWWMIYSLIGATVAYYVACTFTFIFQCWPREAIWNPVLEAEATCIDFKAATLVSGVINMVLDIGIFLVPLYAIWLLQMPMKRKMGVLSVFGVGFFTCVIAVFGVAFRVPLVTDQNLTMAIAKVGLFTFAEYFGTILVGCMPLFPRFWGRLRGKESAESRYSKSSFSNSHTTERSMSNPSRGTRHSAQSSTKNPMRHVPYDELEEDPHDLREWRSIRYVV</sequence>
<dbReference type="EMBL" id="MU393666">
    <property type="protein sequence ID" value="KAI4858983.1"/>
    <property type="molecule type" value="Genomic_DNA"/>
</dbReference>
<organism evidence="1 2">
    <name type="scientific">Hypoxylon rubiginosum</name>
    <dbReference type="NCBI Taxonomy" id="110542"/>
    <lineage>
        <taxon>Eukaryota</taxon>
        <taxon>Fungi</taxon>
        <taxon>Dikarya</taxon>
        <taxon>Ascomycota</taxon>
        <taxon>Pezizomycotina</taxon>
        <taxon>Sordariomycetes</taxon>
        <taxon>Xylariomycetidae</taxon>
        <taxon>Xylariales</taxon>
        <taxon>Hypoxylaceae</taxon>
        <taxon>Hypoxylon</taxon>
    </lineage>
</organism>
<gene>
    <name evidence="1" type="ORF">F4820DRAFT_189684</name>
</gene>
<accession>A0ACB9YHY4</accession>
<name>A0ACB9YHY4_9PEZI</name>
<evidence type="ECO:0000313" key="1">
    <source>
        <dbReference type="EMBL" id="KAI4858983.1"/>
    </source>
</evidence>